<gene>
    <name evidence="1" type="ORF">FRX31_014274</name>
</gene>
<evidence type="ECO:0000313" key="1">
    <source>
        <dbReference type="EMBL" id="KAF5196138.1"/>
    </source>
</evidence>
<dbReference type="Proteomes" id="UP000554482">
    <property type="component" value="Unassembled WGS sequence"/>
</dbReference>
<reference evidence="1 2" key="1">
    <citation type="submission" date="2020-06" db="EMBL/GenBank/DDBJ databases">
        <title>Transcriptomic and genomic resources for Thalictrum thalictroides and T. hernandezii: Facilitating candidate gene discovery in an emerging model plant lineage.</title>
        <authorList>
            <person name="Arias T."/>
            <person name="Riano-Pachon D.M."/>
            <person name="Di Stilio V.S."/>
        </authorList>
    </citation>
    <scope>NUCLEOTIDE SEQUENCE [LARGE SCALE GENOMIC DNA]</scope>
    <source>
        <strain evidence="2">cv. WT478/WT964</strain>
        <tissue evidence="1">Leaves</tissue>
    </source>
</reference>
<evidence type="ECO:0000313" key="2">
    <source>
        <dbReference type="Proteomes" id="UP000554482"/>
    </source>
</evidence>
<dbReference type="AlphaFoldDB" id="A0A7J6WGU8"/>
<keyword evidence="2" id="KW-1185">Reference proteome</keyword>
<name>A0A7J6WGU8_THATH</name>
<sequence length="74" mass="8300">MTWLSSAQIAQSSEMIKFVCLGLAIQKWDGDDQNLAQCEGTIFKSLQLRNCQGLQDAHTGEDQEWQSHVTTVET</sequence>
<dbReference type="EMBL" id="JABWDY010016402">
    <property type="protein sequence ID" value="KAF5196138.1"/>
    <property type="molecule type" value="Genomic_DNA"/>
</dbReference>
<accession>A0A7J6WGU8</accession>
<protein>
    <submittedName>
        <fullName evidence="1">Uncharacterized protein</fullName>
    </submittedName>
</protein>
<comment type="caution">
    <text evidence="1">The sequence shown here is derived from an EMBL/GenBank/DDBJ whole genome shotgun (WGS) entry which is preliminary data.</text>
</comment>
<proteinExistence type="predicted"/>
<organism evidence="1 2">
    <name type="scientific">Thalictrum thalictroides</name>
    <name type="common">Rue-anemone</name>
    <name type="synonym">Anemone thalictroides</name>
    <dbReference type="NCBI Taxonomy" id="46969"/>
    <lineage>
        <taxon>Eukaryota</taxon>
        <taxon>Viridiplantae</taxon>
        <taxon>Streptophyta</taxon>
        <taxon>Embryophyta</taxon>
        <taxon>Tracheophyta</taxon>
        <taxon>Spermatophyta</taxon>
        <taxon>Magnoliopsida</taxon>
        <taxon>Ranunculales</taxon>
        <taxon>Ranunculaceae</taxon>
        <taxon>Thalictroideae</taxon>
        <taxon>Thalictrum</taxon>
    </lineage>
</organism>